<dbReference type="EMBL" id="FMAC01000010">
    <property type="protein sequence ID" value="SCB34321.1"/>
    <property type="molecule type" value="Genomic_DNA"/>
</dbReference>
<reference evidence="2" key="1">
    <citation type="submission" date="2016-08" db="EMBL/GenBank/DDBJ databases">
        <authorList>
            <person name="Varghese N."/>
            <person name="Submissions Spin"/>
        </authorList>
    </citation>
    <scope>NUCLEOTIDE SEQUENCE [LARGE SCALE GENOMIC DNA]</scope>
    <source>
        <strain evidence="2">CCBAU 57015</strain>
    </source>
</reference>
<dbReference type="Proteomes" id="UP000186228">
    <property type="component" value="Unassembled WGS sequence"/>
</dbReference>
<keyword evidence="2" id="KW-1185">Reference proteome</keyword>
<evidence type="ECO:0000313" key="1">
    <source>
        <dbReference type="EMBL" id="SCB34321.1"/>
    </source>
</evidence>
<protein>
    <submittedName>
        <fullName evidence="1">Uncharacterized protein</fullName>
    </submittedName>
</protein>
<dbReference type="AlphaFoldDB" id="A0A1C3W373"/>
<evidence type="ECO:0000313" key="2">
    <source>
        <dbReference type="Proteomes" id="UP000186228"/>
    </source>
</evidence>
<name>A0A1C3W373_9HYPH</name>
<gene>
    <name evidence="1" type="ORF">GA0061100_110158</name>
</gene>
<dbReference type="STRING" id="52131.GA0061100_110158"/>
<accession>A0A1C3W373</accession>
<sequence>MISLSRAGVASEDVLCVVAVLDSAEIYQPDARAYQYRHRADFGEYWYYENFPLSVQDIVYFDDHNSSQSYFVLLSAEGDVYHFASPDRFQERIVGAGTTADDSKFYGKMLKISQIGERLYACGAGGQVYVRHGRDDWRMLSDAVLNDPEAKKRLLESGPSLGQPGWKEWIIQKALNPGTREVVFYDIKGLSEDAIYVCGTERTKPVLCFWDGSELHEINIPLAEAALTGIYIENAESVWVCGREGVILHGSRNRGFAPVNADTRLNLFHSITPYRGKLVLPASVRPGGLYELDPSSGEFHRFQPPLPRLMSRDDPESIDDGPFFAQSVGDVLWVVASKDIFRFDGQAWERIKHPDI</sequence>
<proteinExistence type="predicted"/>
<organism evidence="1 2">
    <name type="scientific">Rhizobium hainanense</name>
    <dbReference type="NCBI Taxonomy" id="52131"/>
    <lineage>
        <taxon>Bacteria</taxon>
        <taxon>Pseudomonadati</taxon>
        <taxon>Pseudomonadota</taxon>
        <taxon>Alphaproteobacteria</taxon>
        <taxon>Hyphomicrobiales</taxon>
        <taxon>Rhizobiaceae</taxon>
        <taxon>Rhizobium/Agrobacterium group</taxon>
        <taxon>Rhizobium</taxon>
    </lineage>
</organism>